<feature type="chain" id="PRO_5044255939" evidence="2">
    <location>
        <begin position="17"/>
        <end position="121"/>
    </location>
</feature>
<comment type="caution">
    <text evidence="3">The sequence shown here is derived from an EMBL/GenBank/DDBJ whole genome shotgun (WGS) entry which is preliminary data.</text>
</comment>
<evidence type="ECO:0000313" key="3">
    <source>
        <dbReference type="EMBL" id="KAL1523658.1"/>
    </source>
</evidence>
<keyword evidence="2" id="KW-0732">Signal</keyword>
<feature type="signal peptide" evidence="2">
    <location>
        <begin position="1"/>
        <end position="16"/>
    </location>
</feature>
<keyword evidence="4" id="KW-1185">Reference proteome</keyword>
<dbReference type="Proteomes" id="UP001515480">
    <property type="component" value="Unassembled WGS sequence"/>
</dbReference>
<name>A0AB34JS97_PRYPA</name>
<sequence>MARLVAAALLVASCEAWAPVHAPGAPSHAARWRAPRASVCALAPPLDYVGAIAPSFATPLENLSSESLSSSALEHMTTLLGEGVFDLLQDFAGSPAILLVPIGAGLLVASVIIFILVKAAG</sequence>
<evidence type="ECO:0000256" key="2">
    <source>
        <dbReference type="SAM" id="SignalP"/>
    </source>
</evidence>
<protein>
    <submittedName>
        <fullName evidence="3">Uncharacterized protein</fullName>
    </submittedName>
</protein>
<dbReference type="EMBL" id="JBGBPQ010000005">
    <property type="protein sequence ID" value="KAL1523658.1"/>
    <property type="molecule type" value="Genomic_DNA"/>
</dbReference>
<keyword evidence="1" id="KW-0812">Transmembrane</keyword>
<feature type="transmembrane region" description="Helical" evidence="1">
    <location>
        <begin position="96"/>
        <end position="117"/>
    </location>
</feature>
<keyword evidence="1" id="KW-0472">Membrane</keyword>
<accession>A0AB34JS97</accession>
<gene>
    <name evidence="3" type="ORF">AB1Y20_018593</name>
</gene>
<proteinExistence type="predicted"/>
<organism evidence="3 4">
    <name type="scientific">Prymnesium parvum</name>
    <name type="common">Toxic golden alga</name>
    <dbReference type="NCBI Taxonomy" id="97485"/>
    <lineage>
        <taxon>Eukaryota</taxon>
        <taxon>Haptista</taxon>
        <taxon>Haptophyta</taxon>
        <taxon>Prymnesiophyceae</taxon>
        <taxon>Prymnesiales</taxon>
        <taxon>Prymnesiaceae</taxon>
        <taxon>Prymnesium</taxon>
    </lineage>
</organism>
<keyword evidence="1" id="KW-1133">Transmembrane helix</keyword>
<evidence type="ECO:0000313" key="4">
    <source>
        <dbReference type="Proteomes" id="UP001515480"/>
    </source>
</evidence>
<evidence type="ECO:0000256" key="1">
    <source>
        <dbReference type="SAM" id="Phobius"/>
    </source>
</evidence>
<reference evidence="3 4" key="1">
    <citation type="journal article" date="2024" name="Science">
        <title>Giant polyketide synthase enzymes in the biosynthesis of giant marine polyether toxins.</title>
        <authorList>
            <person name="Fallon T.R."/>
            <person name="Shende V.V."/>
            <person name="Wierzbicki I.H."/>
            <person name="Pendleton A.L."/>
            <person name="Watervoot N.F."/>
            <person name="Auber R.P."/>
            <person name="Gonzalez D.J."/>
            <person name="Wisecaver J.H."/>
            <person name="Moore B.S."/>
        </authorList>
    </citation>
    <scope>NUCLEOTIDE SEQUENCE [LARGE SCALE GENOMIC DNA]</scope>
    <source>
        <strain evidence="3 4">12B1</strain>
    </source>
</reference>
<dbReference type="AlphaFoldDB" id="A0AB34JS97"/>